<dbReference type="Pfam" id="PF12255">
    <property type="entry name" value="TcdB_toxin_midC"/>
    <property type="match status" value="1"/>
</dbReference>
<dbReference type="Pfam" id="PF12256">
    <property type="entry name" value="TcdB_toxin_midN"/>
    <property type="match status" value="1"/>
</dbReference>
<feature type="region of interest" description="Disordered" evidence="4">
    <location>
        <begin position="1"/>
        <end position="28"/>
    </location>
</feature>
<dbReference type="PANTHER" id="PTHR32305:SF15">
    <property type="entry name" value="PROTEIN RHSA-RELATED"/>
    <property type="match status" value="1"/>
</dbReference>
<evidence type="ECO:0000256" key="1">
    <source>
        <dbReference type="ARBA" id="ARBA00004613"/>
    </source>
</evidence>
<gene>
    <name evidence="7" type="ORF">VTL71DRAFT_9464</name>
</gene>
<evidence type="ECO:0000259" key="6">
    <source>
        <dbReference type="Pfam" id="PF12256"/>
    </source>
</evidence>
<feature type="region of interest" description="Disordered" evidence="4">
    <location>
        <begin position="2376"/>
        <end position="2405"/>
    </location>
</feature>
<keyword evidence="2" id="KW-0964">Secreted</keyword>
<proteinExistence type="predicted"/>
<dbReference type="PANTHER" id="PTHR32305">
    <property type="match status" value="1"/>
</dbReference>
<reference evidence="7 8" key="1">
    <citation type="journal article" date="2024" name="Commun. Biol.">
        <title>Comparative genomic analysis of thermophilic fungi reveals convergent evolutionary adaptations and gene losses.</title>
        <authorList>
            <person name="Steindorff A.S."/>
            <person name="Aguilar-Pontes M.V."/>
            <person name="Robinson A.J."/>
            <person name="Andreopoulos B."/>
            <person name="LaButti K."/>
            <person name="Kuo A."/>
            <person name="Mondo S."/>
            <person name="Riley R."/>
            <person name="Otillar R."/>
            <person name="Haridas S."/>
            <person name="Lipzen A."/>
            <person name="Grimwood J."/>
            <person name="Schmutz J."/>
            <person name="Clum A."/>
            <person name="Reid I.D."/>
            <person name="Moisan M.C."/>
            <person name="Butler G."/>
            <person name="Nguyen T.T.M."/>
            <person name="Dewar K."/>
            <person name="Conant G."/>
            <person name="Drula E."/>
            <person name="Henrissat B."/>
            <person name="Hansel C."/>
            <person name="Singer S."/>
            <person name="Hutchinson M.I."/>
            <person name="de Vries R.P."/>
            <person name="Natvig D.O."/>
            <person name="Powell A.J."/>
            <person name="Tsang A."/>
            <person name="Grigoriev I.V."/>
        </authorList>
    </citation>
    <scope>NUCLEOTIDE SEQUENCE [LARGE SCALE GENOMIC DNA]</scope>
    <source>
        <strain evidence="7 8">CBS 494.80</strain>
    </source>
</reference>
<protein>
    <submittedName>
        <fullName evidence="7">Uncharacterized protein</fullName>
    </submittedName>
</protein>
<feature type="domain" description="Insecticide toxin TcdB middle/C-terminal" evidence="5">
    <location>
        <begin position="919"/>
        <end position="1058"/>
    </location>
</feature>
<evidence type="ECO:0000313" key="7">
    <source>
        <dbReference type="EMBL" id="KAL2060433.1"/>
    </source>
</evidence>
<keyword evidence="8" id="KW-1185">Reference proteome</keyword>
<comment type="caution">
    <text evidence="7">The sequence shown here is derived from an EMBL/GenBank/DDBJ whole genome shotgun (WGS) entry which is preliminary data.</text>
</comment>
<dbReference type="InterPro" id="IPR003284">
    <property type="entry name" value="Sal_SpvB"/>
</dbReference>
<evidence type="ECO:0000256" key="3">
    <source>
        <dbReference type="ARBA" id="ARBA00023026"/>
    </source>
</evidence>
<dbReference type="InterPro" id="IPR050708">
    <property type="entry name" value="T6SS_VgrG/RHS"/>
</dbReference>
<dbReference type="Gene3D" id="2.180.10.10">
    <property type="entry name" value="RHS repeat-associated core"/>
    <property type="match status" value="1"/>
</dbReference>
<feature type="compositionally biased region" description="Polar residues" evidence="4">
    <location>
        <begin position="1"/>
        <end position="17"/>
    </location>
</feature>
<name>A0ABR4BRZ6_9HELO</name>
<accession>A0ABR4BRZ6</accession>
<dbReference type="InterPro" id="IPR022044">
    <property type="entry name" value="TcdB_toxin_mid/C"/>
</dbReference>
<evidence type="ECO:0000256" key="4">
    <source>
        <dbReference type="SAM" id="MobiDB-lite"/>
    </source>
</evidence>
<dbReference type="Pfam" id="PF03534">
    <property type="entry name" value="SpvB"/>
    <property type="match status" value="1"/>
</dbReference>
<feature type="domain" description="Insecticide toxin TcdB middle/N-terminal" evidence="6">
    <location>
        <begin position="702"/>
        <end position="835"/>
    </location>
</feature>
<dbReference type="NCBIfam" id="TIGR03696">
    <property type="entry name" value="Rhs_assc_core"/>
    <property type="match status" value="1"/>
</dbReference>
<evidence type="ECO:0000259" key="5">
    <source>
        <dbReference type="Pfam" id="PF12255"/>
    </source>
</evidence>
<comment type="subcellular location">
    <subcellularLocation>
        <location evidence="1">Secreted</location>
    </subcellularLocation>
</comment>
<keyword evidence="3" id="KW-0843">Virulence</keyword>
<feature type="region of interest" description="Disordered" evidence="4">
    <location>
        <begin position="930"/>
        <end position="955"/>
    </location>
</feature>
<dbReference type="InterPro" id="IPR022385">
    <property type="entry name" value="Rhs_assc_core"/>
</dbReference>
<dbReference type="InterPro" id="IPR022045">
    <property type="entry name" value="TcdB_toxin_mid/N"/>
</dbReference>
<dbReference type="SUPFAM" id="SSF69318">
    <property type="entry name" value="Integrin alpha N-terminal domain"/>
    <property type="match status" value="1"/>
</dbReference>
<dbReference type="EMBL" id="JAZHXI010000022">
    <property type="protein sequence ID" value="KAL2060433.1"/>
    <property type="molecule type" value="Genomic_DNA"/>
</dbReference>
<organism evidence="7 8">
    <name type="scientific">Oculimacula yallundae</name>
    <dbReference type="NCBI Taxonomy" id="86028"/>
    <lineage>
        <taxon>Eukaryota</taxon>
        <taxon>Fungi</taxon>
        <taxon>Dikarya</taxon>
        <taxon>Ascomycota</taxon>
        <taxon>Pezizomycotina</taxon>
        <taxon>Leotiomycetes</taxon>
        <taxon>Helotiales</taxon>
        <taxon>Ploettnerulaceae</taxon>
        <taxon>Oculimacula</taxon>
    </lineage>
</organism>
<dbReference type="PRINTS" id="PR01341">
    <property type="entry name" value="SALSPVBPROT"/>
</dbReference>
<dbReference type="Proteomes" id="UP001595075">
    <property type="component" value="Unassembled WGS sequence"/>
</dbReference>
<dbReference type="InterPro" id="IPR028994">
    <property type="entry name" value="Integrin_alpha_N"/>
</dbReference>
<evidence type="ECO:0000313" key="8">
    <source>
        <dbReference type="Proteomes" id="UP001595075"/>
    </source>
</evidence>
<sequence length="2690" mass="300083">MQNNDSNTSPEGQQKQEASAFPNVSLPKGGGAIRSMGEQFSTNPVTGTASFSIPLPASSGRSGFGPSLSLSYDSGNGNGIFGLGWSLSLPIVTRSTKKKFPRYNDVEESDIFRLSGSEDLVPLLRDDGTFFEDRDSAPGFAIRRYQPRVEDSFSRIERWSKVDDSGDVHWRMISADNVLTTFGLGEDCRISNPDDPSQIFTWLVSEIRDCRGNAMMYRYKKEDGAGVDLGHVHQRNRGLADDVRRTSNRYLKSIVYGNHTPLLDANGNRPRFLDQEQIENAGWLLEAVFDYGEHDASMPTLNSTPHEWTHRQDSFSHYRAGFEIRTGRLCKRFLMFHHFAAEADVGSDCLVRSTDFVYSTQSAAGMGGVYTVLTSAQQHGYRRRGDGYFQKSLPPVEFTYSQPTLDPELKDVDFSVLENVPAGLASQGVQFADLYSEGSPGLLTTGNSAWYFNRNTAPINTKHVEGRLIQKPMFDPLEIVLNTPNVSASSQWRLLDVAGHGLASVFYQDEDAGVVGFYENDKQEGWLPFTPLKDTISHLDLFDSRVKLIDLDGDGVADALIPSENVWYPSLGEDGFGPPQYFPTFTDEEEGPTHLLFTQQEFMHFADISGDGLQDIVRICNEEICYWPNLGFGRFGAKVTMDRSPIFDFPHDFRPNRIILADIDGSGTADIIYLHAEGVKVFFNQCGNGWSDDALVLDSLSQVSNDISVQAIDLLGNGITCLVVSSPFDSDSVPMRYLDLMGTKPHLLTRVDNNLGSVTEVIYAPSTKFYLQDKRAGNPWVTRLQFPVHVVESVQTYDRISKCMFASTYAYHHGYYDPEDSEFRGFGMVEQWDTAEISALTGNVPENERVNTSLSSDLPPVHTKTWFHLGAFLDRDSVSLHYEHEYYRDPLLSDAAARQWFLSDTVLSPEIEQEDEHDACRALRGRMLRQEVYTDDPPSPSSTDEDEIDLSRSPHTVTETNFSVDLIQTRSNTQSAIVHAVVRETISHQYERGSEPRITHSMVLKTNEFGQILKEVTVGYGRSKPDLSLPTDWDREVQRKMYITYSENTVTNKIDDETLYPGSFLIPALCEAKSFELTGVERGDPERPFAYETWTEDDFSFLNSATEIGFEEDPDVSVPQKRLLKQSRTLFRKFDLTGNLPLTKIDQMSLSGQSYQLAFTSSILEKHLKKDGRTLVQDLRPLLTGKSSDEGGYIISADLKSSGVFLPTDPDEYYWIPSGETFYALDPGDPITELQAARSNFYLPRRFWNPFGAESTVTYDDYNFLVMETRDSIGNRTTIGERDSAGTILSNGNDYRVLQPRLMTDANRNRNEVAYDALGLAVGTAVKGKREDTPQVGDDLVSFDADVEEALTPEYIQGILADPHSVLKGATSRILYDAFAYIRTKDSQPPQPAMTYTLSRTTHESDLSGDETTEVHHAVNYSDGFGRQIQQKILTKPGPVLKRDTDSKIVLERDADGHKRPVLTDHDVETRWISNGWIVYNNKGLPIRQYEPFFTQMYNFEFDVRAGVSPVIFYDALGRVIATLYSNSTYTKQTFGPWSSTVWDSNDTVELDPQEDPDVKRYMKSYFADEIIAGHEFKTWLQRRQTGDMGLEEKIAAEKTLAHADTPGITYLDSLGRVYLAMSHNKVVDEDHRPNGTEKKLYMRTEMDITGNVLAVRDAMIQAGDDRGRIVTQSQYDMLGRPLHTVSMEKGQSFILVNVLNQPMRAWNNRGHIVRSSYDQANRLVRTFVLGDALNIDGPDQEVQVHRTIYGESHPEAEERNLRGTVFMTLDQAMASTTERMDFKGNTLVTTQRVCREYKNTVSWAVVESVLSDDPRTPFDAAALTAILDTKLENDTYRASSTFDALNRILTSQLPCSARGAQSRLRLGYKNLSLVTVGYNIRDESASGEHVWIPFVKNLDYNAMGKRILIDYGNGVRATSEYDLETEALKRLSTWRNVHVPNRVRDLLQDIKYTYDPMGHVTHVVDDAQQTSFFRNVIATPINAYTYDALYQLIEATGREHLGQPPGPPLPYTDSDSKRFGTYPGDASAMGMYTERYVYDDMANMIEMKHDSSDTRVDVASRTWTRSFTYREPSLTESDKTGNRLSYSTIGRETNNFVYDEHGNTVYMPHLGGSPATGNVKWDYLDQMKQLDLGGGGTAYYTYDSTGQRMRKVIERGPNLTEERLYLGSVEFFRKKSASASFERETLHILDNQKRIALVESRVEDTAGTDRAPPRLIRYQISTRNGSSAIELDDEAKTLSYEEYSPYGSTTYQASTPTLETPKRYRFTSKERDEESGLSYHGARYYAPWLARWINVDPIGNGDGLNVYLYCHANPIGRIDPTGNADIPDESFASFDPLMSSIHDSDYGKALLAPRPALTPLATPMTVPQARGYGNTQAARQRANPAPETTYRTSKTPPPMTDPAVQAGHTATARHAAESGISKADWDAQEMQRLHSRKGQGLDVAVMSQDGSIEVTTRHRAQDYSMIDPAIDDVKRANNMTLTPSAQLEVGKQTKWRSANTPLDQGGVEFLQEVGKDGAPKRAWIDPSITKEMKVAAKEGDLFAMAAKQTKKAGKGAKALKLLGKGGKKLLAAIPFVGAVLGHASAAEAAMSGDVKGAALDEFGNVPVAGDLLDAARGGMDIGEALEVGLGISDVAAGHGEKVRGLAKSLGFGEDASLYIGAGGAALSSITVAPRIALENTVKEWWGGRK</sequence>
<evidence type="ECO:0000256" key="2">
    <source>
        <dbReference type="ARBA" id="ARBA00022525"/>
    </source>
</evidence>